<dbReference type="GO" id="GO:0016779">
    <property type="term" value="F:nucleotidyltransferase activity"/>
    <property type="evidence" value="ECO:0007669"/>
    <property type="project" value="UniProtKB-ARBA"/>
</dbReference>
<feature type="domain" description="MobA-like NTP transferase" evidence="1">
    <location>
        <begin position="4"/>
        <end position="44"/>
    </location>
</feature>
<reference evidence="2" key="1">
    <citation type="submission" date="2021-03" db="EMBL/GenBank/DDBJ databases">
        <title>Genomic Encyclopedia of Type Strains, Phase IV (KMG-IV): sequencing the most valuable type-strain genomes for metagenomic binning, comparative biology and taxonomic classification.</title>
        <authorList>
            <person name="Goeker M."/>
        </authorList>
    </citation>
    <scope>NUCLEOTIDE SEQUENCE</scope>
    <source>
        <strain evidence="2">DSM 23564</strain>
    </source>
</reference>
<dbReference type="Pfam" id="PF12804">
    <property type="entry name" value="NTP_transf_3"/>
    <property type="match status" value="1"/>
</dbReference>
<proteinExistence type="predicted"/>
<organism evidence="2 3">
    <name type="scientific">Halorubrum alkaliphilum</name>
    <dbReference type="NCBI Taxonomy" id="261290"/>
    <lineage>
        <taxon>Archaea</taxon>
        <taxon>Methanobacteriati</taxon>
        <taxon>Methanobacteriota</taxon>
        <taxon>Stenosarchaea group</taxon>
        <taxon>Halobacteria</taxon>
        <taxon>Halobacteriales</taxon>
        <taxon>Haloferacaceae</taxon>
        <taxon>Halorubrum</taxon>
    </lineage>
</organism>
<name>A0A8T4GL47_9EURY</name>
<sequence length="47" mass="4909">MDTVIPAAGRGSRLGELTADRPKGLVDVAGRSLLAHAFETASRQQTS</sequence>
<keyword evidence="2" id="KW-0808">Transferase</keyword>
<accession>A0A8T4GL47</accession>
<protein>
    <submittedName>
        <fullName evidence="2">Choline kinase</fullName>
    </submittedName>
</protein>
<keyword evidence="3" id="KW-1185">Reference proteome</keyword>
<evidence type="ECO:0000313" key="3">
    <source>
        <dbReference type="Proteomes" id="UP000823588"/>
    </source>
</evidence>
<dbReference type="Proteomes" id="UP000823588">
    <property type="component" value="Unassembled WGS sequence"/>
</dbReference>
<keyword evidence="2" id="KW-0418">Kinase</keyword>
<comment type="caution">
    <text evidence="2">The sequence shown here is derived from an EMBL/GenBank/DDBJ whole genome shotgun (WGS) entry which is preliminary data.</text>
</comment>
<gene>
    <name evidence="2" type="ORF">J2751_002767</name>
</gene>
<dbReference type="SUPFAM" id="SSF53448">
    <property type="entry name" value="Nucleotide-diphospho-sugar transferases"/>
    <property type="match status" value="1"/>
</dbReference>
<dbReference type="GO" id="GO:0016301">
    <property type="term" value="F:kinase activity"/>
    <property type="evidence" value="ECO:0007669"/>
    <property type="project" value="UniProtKB-KW"/>
</dbReference>
<evidence type="ECO:0000313" key="2">
    <source>
        <dbReference type="EMBL" id="MBP1923722.1"/>
    </source>
</evidence>
<dbReference type="Gene3D" id="3.90.550.10">
    <property type="entry name" value="Spore Coat Polysaccharide Biosynthesis Protein SpsA, Chain A"/>
    <property type="match status" value="1"/>
</dbReference>
<dbReference type="AlphaFoldDB" id="A0A8T4GL47"/>
<evidence type="ECO:0000259" key="1">
    <source>
        <dbReference type="Pfam" id="PF12804"/>
    </source>
</evidence>
<dbReference type="InterPro" id="IPR025877">
    <property type="entry name" value="MobA-like_NTP_Trfase"/>
</dbReference>
<dbReference type="RefSeq" id="WP_245202803.1">
    <property type="nucleotide sequence ID" value="NZ_JAGGKQ010000028.1"/>
</dbReference>
<dbReference type="InterPro" id="IPR029044">
    <property type="entry name" value="Nucleotide-diphossugar_trans"/>
</dbReference>
<dbReference type="EMBL" id="JAGGKQ010000028">
    <property type="protein sequence ID" value="MBP1923722.1"/>
    <property type="molecule type" value="Genomic_DNA"/>
</dbReference>